<organism evidence="1">
    <name type="scientific">marine sediment metagenome</name>
    <dbReference type="NCBI Taxonomy" id="412755"/>
    <lineage>
        <taxon>unclassified sequences</taxon>
        <taxon>metagenomes</taxon>
        <taxon>ecological metagenomes</taxon>
    </lineage>
</organism>
<accession>X1EFV9</accession>
<evidence type="ECO:0000313" key="1">
    <source>
        <dbReference type="EMBL" id="GAH32196.1"/>
    </source>
</evidence>
<gene>
    <name evidence="1" type="ORF">S03H2_23680</name>
</gene>
<reference evidence="1" key="1">
    <citation type="journal article" date="2014" name="Front. Microbiol.">
        <title>High frequency of phylogenetically diverse reductive dehalogenase-homologous genes in deep subseafloor sedimentary metagenomes.</title>
        <authorList>
            <person name="Kawai M."/>
            <person name="Futagami T."/>
            <person name="Toyoda A."/>
            <person name="Takaki Y."/>
            <person name="Nishi S."/>
            <person name="Hori S."/>
            <person name="Arai W."/>
            <person name="Tsubouchi T."/>
            <person name="Morono Y."/>
            <person name="Uchiyama I."/>
            <person name="Ito T."/>
            <person name="Fujiyama A."/>
            <person name="Inagaki F."/>
            <person name="Takami H."/>
        </authorList>
    </citation>
    <scope>NUCLEOTIDE SEQUENCE</scope>
    <source>
        <strain evidence="1">Expedition CK06-06</strain>
    </source>
</reference>
<feature type="non-terminal residue" evidence="1">
    <location>
        <position position="1"/>
    </location>
</feature>
<dbReference type="AlphaFoldDB" id="X1EFV9"/>
<comment type="caution">
    <text evidence="1">The sequence shown here is derived from an EMBL/GenBank/DDBJ whole genome shotgun (WGS) entry which is preliminary data.</text>
</comment>
<proteinExistence type="predicted"/>
<sequence length="221" mass="24673">YPVQHIAGQVDFTERSFQLKNLTGRHGDTSLVFNGWSEDFGPNWKYQIKITSDNMALDNDLYNALSTKQKEFWTGFSPAGLAAIDYRISRQSQTSKEKTLAVELLDAEATYRNFPYPLKNLTGNLFFDSDSVIVSEVVSQVKGCKITLNGKVTAHTTDRPIYDISIKTENIPLDSTLVAALPAKQRHLCTRFNMTGLTDANVKIFTPKQNIGPISFLADVS</sequence>
<feature type="non-terminal residue" evidence="1">
    <location>
        <position position="221"/>
    </location>
</feature>
<protein>
    <submittedName>
        <fullName evidence="1">Uncharacterized protein</fullName>
    </submittedName>
</protein>
<name>X1EFV9_9ZZZZ</name>
<dbReference type="EMBL" id="BARU01012986">
    <property type="protein sequence ID" value="GAH32196.1"/>
    <property type="molecule type" value="Genomic_DNA"/>
</dbReference>